<feature type="domain" description="HTH cro/C1-type" evidence="2">
    <location>
        <begin position="23"/>
        <end position="78"/>
    </location>
</feature>
<evidence type="ECO:0000313" key="3">
    <source>
        <dbReference type="EMBL" id="URN17058.1"/>
    </source>
</evidence>
<dbReference type="Pfam" id="PF13560">
    <property type="entry name" value="HTH_31"/>
    <property type="match status" value="1"/>
</dbReference>
<accession>A0ABY4TDN8</accession>
<evidence type="ECO:0000313" key="4">
    <source>
        <dbReference type="Proteomes" id="UP001056383"/>
    </source>
</evidence>
<dbReference type="InterPro" id="IPR011990">
    <property type="entry name" value="TPR-like_helical_dom_sf"/>
</dbReference>
<feature type="compositionally biased region" description="Low complexity" evidence="1">
    <location>
        <begin position="489"/>
        <end position="502"/>
    </location>
</feature>
<gene>
    <name evidence="3" type="ORF">MW084_15195</name>
</gene>
<protein>
    <submittedName>
        <fullName evidence="3">Helix-turn-helix domain-containing protein</fullName>
    </submittedName>
</protein>
<dbReference type="SMART" id="SM00530">
    <property type="entry name" value="HTH_XRE"/>
    <property type="match status" value="1"/>
</dbReference>
<keyword evidence="4" id="KW-1185">Reference proteome</keyword>
<dbReference type="Gene3D" id="1.25.40.10">
    <property type="entry name" value="Tetratricopeptide repeat domain"/>
    <property type="match status" value="2"/>
</dbReference>
<dbReference type="Proteomes" id="UP001056383">
    <property type="component" value="Chromosome"/>
</dbReference>
<dbReference type="PROSITE" id="PS50943">
    <property type="entry name" value="HTH_CROC1"/>
    <property type="match status" value="1"/>
</dbReference>
<dbReference type="CDD" id="cd00093">
    <property type="entry name" value="HTH_XRE"/>
    <property type="match status" value="1"/>
</dbReference>
<organism evidence="3 4">
    <name type="scientific">Streptomyces sudanensis</name>
    <dbReference type="NCBI Taxonomy" id="436397"/>
    <lineage>
        <taxon>Bacteria</taxon>
        <taxon>Bacillati</taxon>
        <taxon>Actinomycetota</taxon>
        <taxon>Actinomycetes</taxon>
        <taxon>Kitasatosporales</taxon>
        <taxon>Streptomycetaceae</taxon>
        <taxon>Streptomyces</taxon>
    </lineage>
</organism>
<dbReference type="SUPFAM" id="SSF52540">
    <property type="entry name" value="P-loop containing nucleoside triphosphate hydrolases"/>
    <property type="match status" value="1"/>
</dbReference>
<feature type="compositionally biased region" description="Low complexity" evidence="1">
    <location>
        <begin position="97"/>
        <end position="113"/>
    </location>
</feature>
<dbReference type="InterPro" id="IPR027417">
    <property type="entry name" value="P-loop_NTPase"/>
</dbReference>
<dbReference type="PANTHER" id="PTHR47691">
    <property type="entry name" value="REGULATOR-RELATED"/>
    <property type="match status" value="1"/>
</dbReference>
<name>A0ABY4TDN8_9ACTN</name>
<dbReference type="EMBL" id="CP095474">
    <property type="protein sequence ID" value="URN17058.1"/>
    <property type="molecule type" value="Genomic_DNA"/>
</dbReference>
<proteinExistence type="predicted"/>
<dbReference type="PRINTS" id="PR00364">
    <property type="entry name" value="DISEASERSIST"/>
</dbReference>
<dbReference type="InterPro" id="IPR010982">
    <property type="entry name" value="Lambda_DNA-bd_dom_sf"/>
</dbReference>
<dbReference type="PANTHER" id="PTHR47691:SF3">
    <property type="entry name" value="HTH-TYPE TRANSCRIPTIONAL REGULATOR RV0890C-RELATED"/>
    <property type="match status" value="1"/>
</dbReference>
<dbReference type="Gene3D" id="1.10.260.40">
    <property type="entry name" value="lambda repressor-like DNA-binding domains"/>
    <property type="match status" value="1"/>
</dbReference>
<feature type="region of interest" description="Disordered" evidence="1">
    <location>
        <begin position="481"/>
        <end position="506"/>
    </location>
</feature>
<dbReference type="Gene3D" id="3.40.50.300">
    <property type="entry name" value="P-loop containing nucleotide triphosphate hydrolases"/>
    <property type="match status" value="1"/>
</dbReference>
<sequence>MSIRGGTQMGTGTPAGGAFGAHLRALRTGAELSQEELAQTAGISVRGLSDLERGRSRGPQRRTVRALAAALGLDPAAARELERLASLGRPRPAGVKAAPRPASGPDGASGAADPEARSARTAAHHPLALPRDLSDFTARGPALDRLRALVEDLDPARPPVAVVCGQPGLGKTSFAVHAAHTLAPHFPDGQFALDLRGMDPRPVDPRDALARLLRASGTPENDLPAGTEDRAGLLRSVLRERRVLLVLDNAADEDQVRPLLPGRGPSLTLVTSRYALAGLEAVHRVELALLRREEAVELLTRIIGPERVRCEAQAARDLADLCGHLPLAVRIAAQRLASRPGESIAKLTAQLAAQEDRLDALRAGSLQVRAAFALSYRQLGEHTRTVFRRAALASGPDFSPETAALLADLPPRRAVRCAQDLTDAGLLQPHPTSDRYRFHDLLRLFATEQAAEEDTPADLAAARTRTDTWMLRRAAAAARLFSPDHHPDGSVGDPDPDPATAPADREQAHAWLESERAQWLTALHRAQEAGRHRQVLDTAEAMHWFSDRVLHWELWAEVFQRGVDSARALGSRSDEAVHLNYLAWAHAACLHDHATALATARTALDVARAVDDRLQAGWALYYGATALIGLGRAEEAIAHLHRAADCLSGRSDTQSRFAELSTLNVLGRQLRQTGQAAAALAVHRRSEALCREGLAGQPHELLGLYLASARQHIGNDLAALRRWNEAEAPLRHAVTRFEEARMPAWSETARLDLGITLRHLGRVEEARETLAAAHANLSRLNHPRRLEAADHLRALDALDPTAPRTPTV</sequence>
<dbReference type="InterPro" id="IPR001387">
    <property type="entry name" value="Cro/C1-type_HTH"/>
</dbReference>
<feature type="region of interest" description="Disordered" evidence="1">
    <location>
        <begin position="85"/>
        <end position="127"/>
    </location>
</feature>
<evidence type="ECO:0000256" key="1">
    <source>
        <dbReference type="SAM" id="MobiDB-lite"/>
    </source>
</evidence>
<dbReference type="SUPFAM" id="SSF47413">
    <property type="entry name" value="lambda repressor-like DNA-binding domains"/>
    <property type="match status" value="1"/>
</dbReference>
<evidence type="ECO:0000259" key="2">
    <source>
        <dbReference type="PROSITE" id="PS50943"/>
    </source>
</evidence>
<dbReference type="SUPFAM" id="SSF48452">
    <property type="entry name" value="TPR-like"/>
    <property type="match status" value="2"/>
</dbReference>
<reference evidence="3" key="1">
    <citation type="submission" date="2022-04" db="EMBL/GenBank/DDBJ databases">
        <title>Systematic whole-genome sequencing reveals an unexpected diversity among actinomycetoma pathogens and provides insights into their antibacterial susceptibilities.</title>
        <authorList>
            <person name="Watson A.K."/>
            <person name="Kepplinger B."/>
            <person name="Bakhiet S.M."/>
            <person name="Mhmoud N.A."/>
            <person name="Chapman J."/>
            <person name="Allenby N."/>
            <person name="Mickiewicz K."/>
            <person name="Goodfellow M."/>
            <person name="Fahal A.H."/>
            <person name="Errington J."/>
        </authorList>
    </citation>
    <scope>NUCLEOTIDE SEQUENCE</scope>
    <source>
        <strain evidence="3">SD 504</strain>
    </source>
</reference>